<gene>
    <name evidence="3" type="ORF">CC86DRAFT_367605</name>
</gene>
<name>A0A6A7A8M2_9PLEO</name>
<feature type="region of interest" description="Disordered" evidence="1">
    <location>
        <begin position="64"/>
        <end position="120"/>
    </location>
</feature>
<evidence type="ECO:0000256" key="1">
    <source>
        <dbReference type="SAM" id="MobiDB-lite"/>
    </source>
</evidence>
<dbReference type="GO" id="GO:0015031">
    <property type="term" value="P:protein transport"/>
    <property type="evidence" value="ECO:0007669"/>
    <property type="project" value="TreeGrafter"/>
</dbReference>
<sequence>MDYIFDNLSIAKDRLVSNSIKSFEGMTAQRWIRVIVIVGGYMLVRPYLLKFAADRQKAQFEKEADELGLGEGRGPNANDLRGGKATKGTNDGAGKVLGEVKDEGKEDWGNSTKTRQRKNVEKKLMEAEELEEEREIRQFLRD</sequence>
<dbReference type="AlphaFoldDB" id="A0A6A7A8M2"/>
<feature type="compositionally biased region" description="Basic and acidic residues" evidence="1">
    <location>
        <begin position="98"/>
        <end position="108"/>
    </location>
</feature>
<keyword evidence="2" id="KW-0472">Membrane</keyword>
<keyword evidence="2" id="KW-1133">Transmembrane helix</keyword>
<reference evidence="3" key="1">
    <citation type="journal article" date="2020" name="Stud. Mycol.">
        <title>101 Dothideomycetes genomes: a test case for predicting lifestyles and emergence of pathogens.</title>
        <authorList>
            <person name="Haridas S."/>
            <person name="Albert R."/>
            <person name="Binder M."/>
            <person name="Bloem J."/>
            <person name="Labutti K."/>
            <person name="Salamov A."/>
            <person name="Andreopoulos B."/>
            <person name="Baker S."/>
            <person name="Barry K."/>
            <person name="Bills G."/>
            <person name="Bluhm B."/>
            <person name="Cannon C."/>
            <person name="Castanera R."/>
            <person name="Culley D."/>
            <person name="Daum C."/>
            <person name="Ezra D."/>
            <person name="Gonzalez J."/>
            <person name="Henrissat B."/>
            <person name="Kuo A."/>
            <person name="Liang C."/>
            <person name="Lipzen A."/>
            <person name="Lutzoni F."/>
            <person name="Magnuson J."/>
            <person name="Mondo S."/>
            <person name="Nolan M."/>
            <person name="Ohm R."/>
            <person name="Pangilinan J."/>
            <person name="Park H.-J."/>
            <person name="Ramirez L."/>
            <person name="Alfaro M."/>
            <person name="Sun H."/>
            <person name="Tritt A."/>
            <person name="Yoshinaga Y."/>
            <person name="Zwiers L.-H."/>
            <person name="Turgeon B."/>
            <person name="Goodwin S."/>
            <person name="Spatafora J."/>
            <person name="Crous P."/>
            <person name="Grigoriev I."/>
        </authorList>
    </citation>
    <scope>NUCLEOTIDE SEQUENCE</scope>
    <source>
        <strain evidence="3">CBS 113818</strain>
    </source>
</reference>
<evidence type="ECO:0000313" key="3">
    <source>
        <dbReference type="EMBL" id="KAF2829650.1"/>
    </source>
</evidence>
<dbReference type="InterPro" id="IPR011431">
    <property type="entry name" value="Trafficking_Pga2"/>
</dbReference>
<evidence type="ECO:0000313" key="4">
    <source>
        <dbReference type="Proteomes" id="UP000799424"/>
    </source>
</evidence>
<dbReference type="Pfam" id="PF07543">
    <property type="entry name" value="PGA2"/>
    <property type="match status" value="1"/>
</dbReference>
<evidence type="ECO:0000256" key="2">
    <source>
        <dbReference type="SAM" id="Phobius"/>
    </source>
</evidence>
<keyword evidence="2" id="KW-0812">Transmembrane</keyword>
<keyword evidence="4" id="KW-1185">Reference proteome</keyword>
<protein>
    <recommendedName>
        <fullName evidence="5">DUF1531-domain-containing protein</fullName>
    </recommendedName>
</protein>
<evidence type="ECO:0008006" key="5">
    <source>
        <dbReference type="Google" id="ProtNLM"/>
    </source>
</evidence>
<feature type="transmembrane region" description="Helical" evidence="2">
    <location>
        <begin position="31"/>
        <end position="48"/>
    </location>
</feature>
<proteinExistence type="predicted"/>
<dbReference type="PANTHER" id="PTHR28199">
    <property type="entry name" value="PROCESSING OF GAS1 AND ALP PROTEIN 2"/>
    <property type="match status" value="1"/>
</dbReference>
<dbReference type="PANTHER" id="PTHR28199:SF1">
    <property type="entry name" value="PROCESSING OF GAS1 AND ALP PROTEIN 2"/>
    <property type="match status" value="1"/>
</dbReference>
<dbReference type="Proteomes" id="UP000799424">
    <property type="component" value="Unassembled WGS sequence"/>
</dbReference>
<organism evidence="3 4">
    <name type="scientific">Ophiobolus disseminans</name>
    <dbReference type="NCBI Taxonomy" id="1469910"/>
    <lineage>
        <taxon>Eukaryota</taxon>
        <taxon>Fungi</taxon>
        <taxon>Dikarya</taxon>
        <taxon>Ascomycota</taxon>
        <taxon>Pezizomycotina</taxon>
        <taxon>Dothideomycetes</taxon>
        <taxon>Pleosporomycetidae</taxon>
        <taxon>Pleosporales</taxon>
        <taxon>Pleosporineae</taxon>
        <taxon>Phaeosphaeriaceae</taxon>
        <taxon>Ophiobolus</taxon>
    </lineage>
</organism>
<dbReference type="EMBL" id="MU006220">
    <property type="protein sequence ID" value="KAF2829650.1"/>
    <property type="molecule type" value="Genomic_DNA"/>
</dbReference>
<dbReference type="OrthoDB" id="4227028at2759"/>
<accession>A0A6A7A8M2</accession>